<dbReference type="SUPFAM" id="SSF52540">
    <property type="entry name" value="P-loop containing nucleoside triphosphate hydrolases"/>
    <property type="match status" value="1"/>
</dbReference>
<name>A0A927BBI4_9BACT</name>
<keyword evidence="7" id="KW-0963">Cytoplasm</keyword>
<dbReference type="GO" id="GO:0008652">
    <property type="term" value="P:amino acid biosynthetic process"/>
    <property type="evidence" value="ECO:0007669"/>
    <property type="project" value="UniProtKB-KW"/>
</dbReference>
<keyword evidence="9" id="KW-1185">Reference proteome</keyword>
<dbReference type="GO" id="GO:0004765">
    <property type="term" value="F:shikimate kinase activity"/>
    <property type="evidence" value="ECO:0007669"/>
    <property type="project" value="UniProtKB-UniRule"/>
</dbReference>
<feature type="binding site" evidence="7">
    <location>
        <position position="79"/>
    </location>
    <ligand>
        <name>substrate</name>
    </ligand>
</feature>
<gene>
    <name evidence="7" type="primary">aroK</name>
    <name evidence="8" type="ORF">IC235_03610</name>
</gene>
<dbReference type="EC" id="2.7.1.71" evidence="7"/>
<sequence length="182" mass="19313">MKLFLIGMPGSGKTTLGRTLAAHYGLPFLDLDAEIVARGGQAIPAIFLRQGEAYFRRLEAKVLREVAARPGPLVLATGGGTPCFHDNLTVLNAAGCTLWLDVPEPVLAARLAAATETATRPLVATADRPEQWLHETLAARKQFYSQARVRCRGTACTVAAVVARLAAAGFTPTPRGELPPDA</sequence>
<dbReference type="RefSeq" id="WP_191003809.1">
    <property type="nucleotide sequence ID" value="NZ_JACXAD010000003.1"/>
</dbReference>
<protein>
    <recommendedName>
        <fullName evidence="7">Shikimate kinase</fullName>
        <shortName evidence="7">SK</shortName>
        <ecNumber evidence="7">2.7.1.71</ecNumber>
    </recommendedName>
</protein>
<evidence type="ECO:0000256" key="3">
    <source>
        <dbReference type="ARBA" id="ARBA00022741"/>
    </source>
</evidence>
<keyword evidence="6 7" id="KW-0057">Aromatic amino acid biosynthesis</keyword>
<dbReference type="GO" id="GO:0009073">
    <property type="term" value="P:aromatic amino acid family biosynthetic process"/>
    <property type="evidence" value="ECO:0007669"/>
    <property type="project" value="UniProtKB-KW"/>
</dbReference>
<keyword evidence="1 7" id="KW-0028">Amino-acid biosynthesis</keyword>
<feature type="binding site" evidence="7">
    <location>
        <begin position="10"/>
        <end position="15"/>
    </location>
    <ligand>
        <name>ATP</name>
        <dbReference type="ChEBI" id="CHEBI:30616"/>
    </ligand>
</feature>
<evidence type="ECO:0000313" key="9">
    <source>
        <dbReference type="Proteomes" id="UP000612233"/>
    </source>
</evidence>
<dbReference type="PANTHER" id="PTHR21087">
    <property type="entry name" value="SHIKIMATE KINASE"/>
    <property type="match status" value="1"/>
</dbReference>
<feature type="binding site" evidence="7">
    <location>
        <position position="120"/>
    </location>
    <ligand>
        <name>ATP</name>
        <dbReference type="ChEBI" id="CHEBI:30616"/>
    </ligand>
</feature>
<dbReference type="GO" id="GO:0009423">
    <property type="term" value="P:chorismate biosynthetic process"/>
    <property type="evidence" value="ECO:0007669"/>
    <property type="project" value="UniProtKB-UniRule"/>
</dbReference>
<dbReference type="InterPro" id="IPR031322">
    <property type="entry name" value="Shikimate/glucono_kinase"/>
</dbReference>
<keyword evidence="4 7" id="KW-0418">Kinase</keyword>
<keyword evidence="5 7" id="KW-0067">ATP-binding</keyword>
<dbReference type="Gene3D" id="3.40.50.300">
    <property type="entry name" value="P-loop containing nucleotide triphosphate hydrolases"/>
    <property type="match status" value="1"/>
</dbReference>
<evidence type="ECO:0000256" key="1">
    <source>
        <dbReference type="ARBA" id="ARBA00022605"/>
    </source>
</evidence>
<feature type="binding site" evidence="7">
    <location>
        <position position="56"/>
    </location>
    <ligand>
        <name>substrate</name>
    </ligand>
</feature>
<keyword evidence="3 7" id="KW-0547">Nucleotide-binding</keyword>
<feature type="binding site" evidence="7">
    <location>
        <position position="32"/>
    </location>
    <ligand>
        <name>substrate</name>
    </ligand>
</feature>
<dbReference type="InterPro" id="IPR000623">
    <property type="entry name" value="Shikimate_kinase/TSH1"/>
</dbReference>
<feature type="binding site" evidence="7">
    <location>
        <position position="140"/>
    </location>
    <ligand>
        <name>substrate</name>
    </ligand>
</feature>
<evidence type="ECO:0000256" key="7">
    <source>
        <dbReference type="HAMAP-Rule" id="MF_00109"/>
    </source>
</evidence>
<evidence type="ECO:0000256" key="6">
    <source>
        <dbReference type="ARBA" id="ARBA00023141"/>
    </source>
</evidence>
<dbReference type="CDD" id="cd00464">
    <property type="entry name" value="SK"/>
    <property type="match status" value="1"/>
</dbReference>
<keyword evidence="2 7" id="KW-0808">Transferase</keyword>
<comment type="caution">
    <text evidence="7">Lacks conserved residue(s) required for the propagation of feature annotation.</text>
</comment>
<comment type="pathway">
    <text evidence="7">Metabolic intermediate biosynthesis; chorismate biosynthesis; chorismate from D-erythrose 4-phosphate and phosphoenolpyruvate: step 5/7.</text>
</comment>
<evidence type="ECO:0000256" key="5">
    <source>
        <dbReference type="ARBA" id="ARBA00022840"/>
    </source>
</evidence>
<dbReference type="Proteomes" id="UP000612233">
    <property type="component" value="Unassembled WGS sequence"/>
</dbReference>
<evidence type="ECO:0000256" key="4">
    <source>
        <dbReference type="ARBA" id="ARBA00022777"/>
    </source>
</evidence>
<dbReference type="EMBL" id="JACXAD010000003">
    <property type="protein sequence ID" value="MBD2766978.1"/>
    <property type="molecule type" value="Genomic_DNA"/>
</dbReference>
<comment type="caution">
    <text evidence="8">The sequence shown here is derived from an EMBL/GenBank/DDBJ whole genome shotgun (WGS) entry which is preliminary data.</text>
</comment>
<comment type="catalytic activity">
    <reaction evidence="7">
        <text>shikimate + ATP = 3-phosphoshikimate + ADP + H(+)</text>
        <dbReference type="Rhea" id="RHEA:13121"/>
        <dbReference type="ChEBI" id="CHEBI:15378"/>
        <dbReference type="ChEBI" id="CHEBI:30616"/>
        <dbReference type="ChEBI" id="CHEBI:36208"/>
        <dbReference type="ChEBI" id="CHEBI:145989"/>
        <dbReference type="ChEBI" id="CHEBI:456216"/>
        <dbReference type="EC" id="2.7.1.71"/>
    </reaction>
</comment>
<comment type="cofactor">
    <cofactor evidence="7">
        <name>Mg(2+)</name>
        <dbReference type="ChEBI" id="CHEBI:18420"/>
    </cofactor>
    <text evidence="7">Binds 1 Mg(2+) ion per subunit.</text>
</comment>
<dbReference type="Pfam" id="PF01202">
    <property type="entry name" value="SKI"/>
    <property type="match status" value="1"/>
</dbReference>
<dbReference type="GO" id="GO:0005829">
    <property type="term" value="C:cytosol"/>
    <property type="evidence" value="ECO:0007669"/>
    <property type="project" value="TreeGrafter"/>
</dbReference>
<reference evidence="8" key="1">
    <citation type="submission" date="2020-09" db="EMBL/GenBank/DDBJ databases">
        <authorList>
            <person name="Kim M.K."/>
        </authorList>
    </citation>
    <scope>NUCLEOTIDE SEQUENCE</scope>
    <source>
        <strain evidence="8">BT664</strain>
    </source>
</reference>
<feature type="binding site" evidence="7">
    <location>
        <position position="14"/>
    </location>
    <ligand>
        <name>Mg(2+)</name>
        <dbReference type="ChEBI" id="CHEBI:18420"/>
    </ligand>
</feature>
<evidence type="ECO:0000256" key="2">
    <source>
        <dbReference type="ARBA" id="ARBA00022679"/>
    </source>
</evidence>
<dbReference type="PANTHER" id="PTHR21087:SF16">
    <property type="entry name" value="SHIKIMATE KINASE 1, CHLOROPLASTIC"/>
    <property type="match status" value="1"/>
</dbReference>
<accession>A0A927BBI4</accession>
<dbReference type="InterPro" id="IPR027417">
    <property type="entry name" value="P-loop_NTPase"/>
</dbReference>
<organism evidence="8 9">
    <name type="scientific">Hymenobacter montanus</name>
    <dbReference type="NCBI Taxonomy" id="2771359"/>
    <lineage>
        <taxon>Bacteria</taxon>
        <taxon>Pseudomonadati</taxon>
        <taxon>Bacteroidota</taxon>
        <taxon>Cytophagia</taxon>
        <taxon>Cytophagales</taxon>
        <taxon>Hymenobacteraceae</taxon>
        <taxon>Hymenobacter</taxon>
    </lineage>
</organism>
<dbReference type="GO" id="GO:0005524">
    <property type="term" value="F:ATP binding"/>
    <property type="evidence" value="ECO:0007669"/>
    <property type="project" value="UniProtKB-UniRule"/>
</dbReference>
<comment type="similarity">
    <text evidence="7">Belongs to the shikimate kinase family.</text>
</comment>
<dbReference type="GO" id="GO:0000287">
    <property type="term" value="F:magnesium ion binding"/>
    <property type="evidence" value="ECO:0007669"/>
    <property type="project" value="UniProtKB-UniRule"/>
</dbReference>
<dbReference type="PRINTS" id="PR01100">
    <property type="entry name" value="SHIKIMTKNASE"/>
</dbReference>
<dbReference type="HAMAP" id="MF_00109">
    <property type="entry name" value="Shikimate_kinase"/>
    <property type="match status" value="1"/>
</dbReference>
<proteinExistence type="inferred from homology"/>
<dbReference type="AlphaFoldDB" id="A0A927BBI4"/>
<keyword evidence="7" id="KW-0460">Magnesium</keyword>
<comment type="subunit">
    <text evidence="7">Monomer.</text>
</comment>
<evidence type="ECO:0000313" key="8">
    <source>
        <dbReference type="EMBL" id="MBD2766978.1"/>
    </source>
</evidence>
<comment type="subcellular location">
    <subcellularLocation>
        <location evidence="7">Cytoplasm</location>
    </subcellularLocation>
</comment>
<keyword evidence="7" id="KW-0479">Metal-binding</keyword>
<comment type="function">
    <text evidence="7">Catalyzes the specific phosphorylation of the 3-hydroxyl group of shikimic acid using ATP as a cosubstrate.</text>
</comment>